<name>A0ABV0BBU9_9SPHN</name>
<dbReference type="InterPro" id="IPR052345">
    <property type="entry name" value="Rad_response_metalloprotease"/>
</dbReference>
<gene>
    <name evidence="2" type="ORF">TPR58_17880</name>
</gene>
<dbReference type="RefSeq" id="WP_346248085.1">
    <property type="nucleotide sequence ID" value="NZ_JBDIZK010000011.1"/>
</dbReference>
<dbReference type="Gene3D" id="1.10.10.2910">
    <property type="match status" value="1"/>
</dbReference>
<evidence type="ECO:0000313" key="3">
    <source>
        <dbReference type="Proteomes" id="UP001427805"/>
    </source>
</evidence>
<dbReference type="Proteomes" id="UP001427805">
    <property type="component" value="Unassembled WGS sequence"/>
</dbReference>
<accession>A0ABV0BBU9</accession>
<feature type="domain" description="IrrE N-terminal-like" evidence="1">
    <location>
        <begin position="38"/>
        <end position="162"/>
    </location>
</feature>
<reference evidence="2 3" key="1">
    <citation type="submission" date="2024-05" db="EMBL/GenBank/DDBJ databases">
        <title>Sphingomonas sp. HF-S3 16S ribosomal RNA gene Genome sequencing and assembly.</title>
        <authorList>
            <person name="Lee H."/>
        </authorList>
    </citation>
    <scope>NUCLEOTIDE SEQUENCE [LARGE SCALE GENOMIC DNA]</scope>
    <source>
        <strain evidence="2 3">HF-S3</strain>
    </source>
</reference>
<sequence length="168" mass="18242">MSRIKDSWQWQQLSDEQRAIITAHQSSVPVNLGAIAREFGVPVKAATLGPGVSGEIRPNPDGGYIIRVNRHDSPRRQRFTVAHELAHFLLHKDQIGSGITDDALYRSNKSSRIEAEANRLAADLVMPTAKVRAAADELRASDVSDLSASLAERFGVSDAAMTIKLGGE</sequence>
<keyword evidence="3" id="KW-1185">Reference proteome</keyword>
<dbReference type="Pfam" id="PF06114">
    <property type="entry name" value="Peptidase_M78"/>
    <property type="match status" value="1"/>
</dbReference>
<evidence type="ECO:0000259" key="1">
    <source>
        <dbReference type="Pfam" id="PF06114"/>
    </source>
</evidence>
<dbReference type="EMBL" id="JBDIZK010000011">
    <property type="protein sequence ID" value="MEN3749048.1"/>
    <property type="molecule type" value="Genomic_DNA"/>
</dbReference>
<dbReference type="PANTHER" id="PTHR43236">
    <property type="entry name" value="ANTITOXIN HIGA1"/>
    <property type="match status" value="1"/>
</dbReference>
<dbReference type="InterPro" id="IPR010359">
    <property type="entry name" value="IrrE_HExxH"/>
</dbReference>
<organism evidence="2 3">
    <name type="scientific">Sphingomonas rustica</name>
    <dbReference type="NCBI Taxonomy" id="3103142"/>
    <lineage>
        <taxon>Bacteria</taxon>
        <taxon>Pseudomonadati</taxon>
        <taxon>Pseudomonadota</taxon>
        <taxon>Alphaproteobacteria</taxon>
        <taxon>Sphingomonadales</taxon>
        <taxon>Sphingomonadaceae</taxon>
        <taxon>Sphingomonas</taxon>
    </lineage>
</organism>
<comment type="caution">
    <text evidence="2">The sequence shown here is derived from an EMBL/GenBank/DDBJ whole genome shotgun (WGS) entry which is preliminary data.</text>
</comment>
<evidence type="ECO:0000313" key="2">
    <source>
        <dbReference type="EMBL" id="MEN3749048.1"/>
    </source>
</evidence>
<protein>
    <submittedName>
        <fullName evidence="2">ImmA/IrrE family metallo-endopeptidase</fullName>
    </submittedName>
</protein>
<proteinExistence type="predicted"/>
<dbReference type="PANTHER" id="PTHR43236:SF2">
    <property type="entry name" value="BLL0069 PROTEIN"/>
    <property type="match status" value="1"/>
</dbReference>